<evidence type="ECO:0000313" key="4">
    <source>
        <dbReference type="Proteomes" id="UP000030755"/>
    </source>
</evidence>
<dbReference type="Gene3D" id="2.40.40.10">
    <property type="entry name" value="RlpA-like domain"/>
    <property type="match status" value="1"/>
</dbReference>
<keyword evidence="4" id="KW-1185">Reference proteome</keyword>
<dbReference type="AlphaFoldDB" id="A0A075B4J1"/>
<sequence length="219" mass="23250">MAAIPVSKYENGKHCNKKMRICNANNRSKCVTVRIVDSCAGDACKEFDLSSTAAEELGGDNIKVVYGPADGSLSEETETVSKVPKHNVSASETKVSAETVTPTASATTTTPCPEETRSTQASTEASTTPCPDEHVSETSTTPCPEETTATEEGKSTSTTTPCPEEDSYQNDKETEKGEEKEKSTSEVIGDQFGGYVSASSTIGYSIVALLSMFVLNVYQ</sequence>
<gene>
    <name evidence="3" type="ORF">O9G_002273</name>
</gene>
<keyword evidence="2" id="KW-0472">Membrane</keyword>
<dbReference type="SUPFAM" id="SSF50685">
    <property type="entry name" value="Barwin-like endoglucanases"/>
    <property type="match status" value="1"/>
</dbReference>
<dbReference type="CDD" id="cd22191">
    <property type="entry name" value="DPBB_RlpA_EXP_N-like"/>
    <property type="match status" value="1"/>
</dbReference>
<feature type="compositionally biased region" description="Low complexity" evidence="1">
    <location>
        <begin position="96"/>
        <end position="113"/>
    </location>
</feature>
<name>A0A075B4J1_ROZAC</name>
<reference evidence="3 4" key="1">
    <citation type="journal article" date="2013" name="Curr. Biol.">
        <title>Shared signatures of parasitism and phylogenomics unite Cryptomycota and microsporidia.</title>
        <authorList>
            <person name="James T.Y."/>
            <person name="Pelin A."/>
            <person name="Bonen L."/>
            <person name="Ahrendt S."/>
            <person name="Sain D."/>
            <person name="Corradi N."/>
            <person name="Stajich J.E."/>
        </authorList>
    </citation>
    <scope>NUCLEOTIDE SEQUENCE [LARGE SCALE GENOMIC DNA]</scope>
    <source>
        <strain evidence="3 4">CSF55</strain>
    </source>
</reference>
<evidence type="ECO:0008006" key="5">
    <source>
        <dbReference type="Google" id="ProtNLM"/>
    </source>
</evidence>
<keyword evidence="2" id="KW-1133">Transmembrane helix</keyword>
<evidence type="ECO:0000313" key="3">
    <source>
        <dbReference type="EMBL" id="EPZ36207.1"/>
    </source>
</evidence>
<feature type="region of interest" description="Disordered" evidence="1">
    <location>
        <begin position="73"/>
        <end position="189"/>
    </location>
</feature>
<feature type="compositionally biased region" description="Basic and acidic residues" evidence="1">
    <location>
        <begin position="169"/>
        <end position="184"/>
    </location>
</feature>
<dbReference type="EMBL" id="KE560636">
    <property type="protein sequence ID" value="EPZ36207.1"/>
    <property type="molecule type" value="Genomic_DNA"/>
</dbReference>
<feature type="compositionally biased region" description="Low complexity" evidence="1">
    <location>
        <begin position="137"/>
        <end position="147"/>
    </location>
</feature>
<keyword evidence="2" id="KW-0812">Transmembrane</keyword>
<accession>A0A075B4J1</accession>
<dbReference type="OrthoDB" id="406505at2759"/>
<dbReference type="HOGENOM" id="CLU_1262165_0_0_1"/>
<evidence type="ECO:0000256" key="2">
    <source>
        <dbReference type="SAM" id="Phobius"/>
    </source>
</evidence>
<feature type="transmembrane region" description="Helical" evidence="2">
    <location>
        <begin position="192"/>
        <end position="218"/>
    </location>
</feature>
<evidence type="ECO:0000256" key="1">
    <source>
        <dbReference type="SAM" id="MobiDB-lite"/>
    </source>
</evidence>
<organism evidence="3 4">
    <name type="scientific">Rozella allomycis (strain CSF55)</name>
    <dbReference type="NCBI Taxonomy" id="988480"/>
    <lineage>
        <taxon>Eukaryota</taxon>
        <taxon>Fungi</taxon>
        <taxon>Fungi incertae sedis</taxon>
        <taxon>Cryptomycota</taxon>
        <taxon>Cryptomycota incertae sedis</taxon>
        <taxon>Rozella</taxon>
    </lineage>
</organism>
<protein>
    <recommendedName>
        <fullName evidence="5">RlpA-like protein double-psi beta-barrel domain-containing protein</fullName>
    </recommendedName>
</protein>
<proteinExistence type="predicted"/>
<dbReference type="InterPro" id="IPR036908">
    <property type="entry name" value="RlpA-like_sf"/>
</dbReference>
<feature type="compositionally biased region" description="Polar residues" evidence="1">
    <location>
        <begin position="120"/>
        <end position="129"/>
    </location>
</feature>
<dbReference type="Proteomes" id="UP000030755">
    <property type="component" value="Unassembled WGS sequence"/>
</dbReference>